<evidence type="ECO:0000256" key="4">
    <source>
        <dbReference type="ARBA" id="ARBA00022723"/>
    </source>
</evidence>
<dbReference type="PANTHER" id="PTHR12001">
    <property type="entry name" value="GERANYLGERANYL PYROPHOSPHATE SYNTHASE"/>
    <property type="match status" value="1"/>
</dbReference>
<dbReference type="RefSeq" id="WP_072562319.1">
    <property type="nucleotide sequence ID" value="NZ_CP017921.1"/>
</dbReference>
<keyword evidence="4" id="KW-0479">Metal-binding</keyword>
<dbReference type="Gene3D" id="1.10.600.10">
    <property type="entry name" value="Farnesyl Diphosphate Synthase"/>
    <property type="match status" value="1"/>
</dbReference>
<dbReference type="EMBL" id="RJJG01000003">
    <property type="protein sequence ID" value="RNI10020.1"/>
    <property type="molecule type" value="Genomic_DNA"/>
</dbReference>
<dbReference type="InterPro" id="IPR000092">
    <property type="entry name" value="Polyprenyl_synt"/>
</dbReference>
<proteinExistence type="inferred from homology"/>
<sequence>MDLIDELKKRSTLVDESIQEFLPIDHPEELYRATRYLPDAGGKRLRPAVLMLSAEAVGGDSDSVLPAAVALELIHNFTLIHDDIMDRDDIRRGMPALHVKWGTAGAILAGDTLYSRAFEIISKMDADPQKLLKCVALLSRTCTEICEGQWLDVDFEKRDIVDVAEYLEMIENKTSVLYGAAAKVGAILGGASDEVADAMYEFGRLTGISFQIHDDVIDLVTPEEILGKSRGSDLREGKKTLIALHALNNGVELECFGKVDATQDEIDSAVAKLEESGTLAYVREMADSYLEDGKNKLNLLEDSPAKETLVEIADYMVSREY</sequence>
<dbReference type="Proteomes" id="UP000198669">
    <property type="component" value="Unassembled WGS sequence"/>
</dbReference>
<dbReference type="GO" id="GO:0008299">
    <property type="term" value="P:isoprenoid biosynthetic process"/>
    <property type="evidence" value="ECO:0007669"/>
    <property type="project" value="InterPro"/>
</dbReference>
<dbReference type="SFLD" id="SFLDS00005">
    <property type="entry name" value="Isoprenoid_Synthase_Type_I"/>
    <property type="match status" value="1"/>
</dbReference>
<keyword evidence="3 6" id="KW-0808">Transferase</keyword>
<dbReference type="GO" id="GO:0004659">
    <property type="term" value="F:prenyltransferase activity"/>
    <property type="evidence" value="ECO:0007669"/>
    <property type="project" value="InterPro"/>
</dbReference>
<reference evidence="8 12" key="3">
    <citation type="submission" date="2018-10" db="EMBL/GenBank/DDBJ databases">
        <title>Cultivation of a novel Methanohalophilus strain from Kebrit Deep of the Red Sea and a genomic comparison of members of the genus Methanohalophilus.</title>
        <authorList>
            <person name="Guan Y."/>
            <person name="Ngugi D.K."/>
            <person name="Stingl U."/>
        </authorList>
    </citation>
    <scope>NUCLEOTIDE SEQUENCE [LARGE SCALE GENOMIC DNA]</scope>
    <source>
        <strain evidence="8 12">DSM 3094</strain>
    </source>
</reference>
<dbReference type="GO" id="GO:0046872">
    <property type="term" value="F:metal ion binding"/>
    <property type="evidence" value="ECO:0007669"/>
    <property type="project" value="UniProtKB-KW"/>
</dbReference>
<evidence type="ECO:0000313" key="8">
    <source>
        <dbReference type="EMBL" id="RNI10020.1"/>
    </source>
</evidence>
<dbReference type="Proteomes" id="UP000186879">
    <property type="component" value="Chromosome"/>
</dbReference>
<evidence type="ECO:0000313" key="9">
    <source>
        <dbReference type="EMBL" id="SDW92614.1"/>
    </source>
</evidence>
<dbReference type="CDD" id="cd00685">
    <property type="entry name" value="Trans_IPPS_HT"/>
    <property type="match status" value="1"/>
</dbReference>
<evidence type="ECO:0000313" key="7">
    <source>
        <dbReference type="EMBL" id="APH39913.1"/>
    </source>
</evidence>
<evidence type="ECO:0000313" key="11">
    <source>
        <dbReference type="Proteomes" id="UP000198669"/>
    </source>
</evidence>
<name>A0A1L3Q515_9EURY</name>
<gene>
    <name evidence="7" type="ORF">BHR79_05960</name>
    <name evidence="8" type="ORF">EFE40_04295</name>
    <name evidence="9" type="ORF">SAMN04515625_1902</name>
</gene>
<evidence type="ECO:0000256" key="5">
    <source>
        <dbReference type="ARBA" id="ARBA00022842"/>
    </source>
</evidence>
<dbReference type="Proteomes" id="UP000267921">
    <property type="component" value="Unassembled WGS sequence"/>
</dbReference>
<dbReference type="STRING" id="2177.BHR79_05960"/>
<comment type="similarity">
    <text evidence="2 6">Belongs to the FPP/GGPP synthase family.</text>
</comment>
<keyword evidence="10" id="KW-1185">Reference proteome</keyword>
<evidence type="ECO:0000256" key="1">
    <source>
        <dbReference type="ARBA" id="ARBA00001946"/>
    </source>
</evidence>
<dbReference type="PROSITE" id="PS00723">
    <property type="entry name" value="POLYPRENYL_SYNTHASE_1"/>
    <property type="match status" value="1"/>
</dbReference>
<dbReference type="KEGG" id="mhaz:BHR79_05960"/>
<comment type="cofactor">
    <cofactor evidence="1">
        <name>Mg(2+)</name>
        <dbReference type="ChEBI" id="CHEBI:18420"/>
    </cofactor>
</comment>
<evidence type="ECO:0000256" key="3">
    <source>
        <dbReference type="ARBA" id="ARBA00022679"/>
    </source>
</evidence>
<dbReference type="AlphaFoldDB" id="A0A1L3Q515"/>
<dbReference type="Pfam" id="PF00348">
    <property type="entry name" value="polyprenyl_synt"/>
    <property type="match status" value="1"/>
</dbReference>
<protein>
    <submittedName>
        <fullName evidence="9">Farnesyl-diphosphate synthase /geranylgeranyl-diphosphate synthase</fullName>
    </submittedName>
    <submittedName>
        <fullName evidence="7">Phosphoesterase</fullName>
    </submittedName>
    <submittedName>
        <fullName evidence="8">Polyprenyl synthetase family protein</fullName>
    </submittedName>
</protein>
<evidence type="ECO:0000256" key="2">
    <source>
        <dbReference type="ARBA" id="ARBA00006706"/>
    </source>
</evidence>
<keyword evidence="5" id="KW-0460">Magnesium</keyword>
<evidence type="ECO:0000313" key="12">
    <source>
        <dbReference type="Proteomes" id="UP000267921"/>
    </source>
</evidence>
<dbReference type="EMBL" id="CP017921">
    <property type="protein sequence ID" value="APH39913.1"/>
    <property type="molecule type" value="Genomic_DNA"/>
</dbReference>
<evidence type="ECO:0000313" key="10">
    <source>
        <dbReference type="Proteomes" id="UP000186879"/>
    </source>
</evidence>
<dbReference type="SFLD" id="SFLDG01017">
    <property type="entry name" value="Polyprenyl_Transferase_Like"/>
    <property type="match status" value="1"/>
</dbReference>
<dbReference type="InterPro" id="IPR033749">
    <property type="entry name" value="Polyprenyl_synt_CS"/>
</dbReference>
<accession>A0A1L3Q515</accession>
<reference evidence="7 10" key="1">
    <citation type="submission" date="2016-10" db="EMBL/GenBank/DDBJ databases">
        <title>Methanohalophilus halophilus.</title>
        <authorList>
            <person name="L'haridon S."/>
        </authorList>
    </citation>
    <scope>NUCLEOTIDE SEQUENCE [LARGE SCALE GENOMIC DNA]</scope>
    <source>
        <strain evidence="7 10">Z-7982</strain>
    </source>
</reference>
<dbReference type="InterPro" id="IPR008949">
    <property type="entry name" value="Isoprenoid_synthase_dom_sf"/>
</dbReference>
<dbReference type="PANTHER" id="PTHR12001:SF85">
    <property type="entry name" value="SHORT CHAIN ISOPRENYL DIPHOSPHATE SYNTHASE"/>
    <property type="match status" value="1"/>
</dbReference>
<dbReference type="OrthoDB" id="26738at2157"/>
<evidence type="ECO:0000256" key="6">
    <source>
        <dbReference type="RuleBase" id="RU004466"/>
    </source>
</evidence>
<dbReference type="SUPFAM" id="SSF48576">
    <property type="entry name" value="Terpenoid synthases"/>
    <property type="match status" value="1"/>
</dbReference>
<dbReference type="EMBL" id="FNMU01000006">
    <property type="protein sequence ID" value="SDW92614.1"/>
    <property type="molecule type" value="Genomic_DNA"/>
</dbReference>
<dbReference type="GeneID" id="30583292"/>
<organism evidence="7 10">
    <name type="scientific">Methanohalophilus halophilus</name>
    <dbReference type="NCBI Taxonomy" id="2177"/>
    <lineage>
        <taxon>Archaea</taxon>
        <taxon>Methanobacteriati</taxon>
        <taxon>Methanobacteriota</taxon>
        <taxon>Stenosarchaea group</taxon>
        <taxon>Methanomicrobia</taxon>
        <taxon>Methanosarcinales</taxon>
        <taxon>Methanosarcinaceae</taxon>
        <taxon>Methanohalophilus</taxon>
    </lineage>
</organism>
<reference evidence="9 11" key="2">
    <citation type="submission" date="2016-10" db="EMBL/GenBank/DDBJ databases">
        <authorList>
            <person name="de Groot N.N."/>
        </authorList>
    </citation>
    <scope>NUCLEOTIDE SEQUENCE [LARGE SCALE GENOMIC DNA]</scope>
    <source>
        <strain evidence="9 11">Z-7982</strain>
    </source>
</reference>